<name>A0A382JUH7_9ZZZZ</name>
<reference evidence="1" key="1">
    <citation type="submission" date="2018-05" db="EMBL/GenBank/DDBJ databases">
        <authorList>
            <person name="Lanie J.A."/>
            <person name="Ng W.-L."/>
            <person name="Kazmierczak K.M."/>
            <person name="Andrzejewski T.M."/>
            <person name="Davidsen T.M."/>
            <person name="Wayne K.J."/>
            <person name="Tettelin H."/>
            <person name="Glass J.I."/>
            <person name="Rusch D."/>
            <person name="Podicherti R."/>
            <person name="Tsui H.-C.T."/>
            <person name="Winkler M.E."/>
        </authorList>
    </citation>
    <scope>NUCLEOTIDE SEQUENCE</scope>
</reference>
<evidence type="ECO:0000313" key="1">
    <source>
        <dbReference type="EMBL" id="SVC15002.1"/>
    </source>
</evidence>
<protein>
    <submittedName>
        <fullName evidence="1">Uncharacterized protein</fullName>
    </submittedName>
</protein>
<organism evidence="1">
    <name type="scientific">marine metagenome</name>
    <dbReference type="NCBI Taxonomy" id="408172"/>
    <lineage>
        <taxon>unclassified sequences</taxon>
        <taxon>metagenomes</taxon>
        <taxon>ecological metagenomes</taxon>
    </lineage>
</organism>
<dbReference type="EMBL" id="UINC01076132">
    <property type="protein sequence ID" value="SVC15002.1"/>
    <property type="molecule type" value="Genomic_DNA"/>
</dbReference>
<dbReference type="AlphaFoldDB" id="A0A382JUH7"/>
<gene>
    <name evidence="1" type="ORF">METZ01_LOCUS267856</name>
</gene>
<sequence>MDLITTVPLIDFGRLRSDPGRQVTLEGVKKCQCGLAVADLSHSCKLGHLHHLEADDGKIYHYLQTEPGKQAFLGRGAHFQPAGVTALLLPGQFLLVQQLDVKTE</sequence>
<proteinExistence type="predicted"/>
<accession>A0A382JUH7</accession>